<dbReference type="eggNOG" id="arCOG01947">
    <property type="taxonomic scope" value="Archaea"/>
</dbReference>
<evidence type="ECO:0000256" key="5">
    <source>
        <dbReference type="ARBA" id="ARBA00023136"/>
    </source>
</evidence>
<feature type="compositionally biased region" description="Basic and acidic residues" evidence="6">
    <location>
        <begin position="116"/>
        <end position="132"/>
    </location>
</feature>
<evidence type="ECO:0000256" key="3">
    <source>
        <dbReference type="ARBA" id="ARBA00022692"/>
    </source>
</evidence>
<evidence type="ECO:0000313" key="8">
    <source>
        <dbReference type="EMBL" id="ERG96565.1"/>
    </source>
</evidence>
<feature type="region of interest" description="Disordered" evidence="6">
    <location>
        <begin position="111"/>
        <end position="143"/>
    </location>
</feature>
<keyword evidence="3 7" id="KW-0812">Transmembrane</keyword>
<reference evidence="8 9" key="1">
    <citation type="journal article" date="2013" name="PLoS ONE">
        <title>Assembly-driven community genomics of a hypersaline microbial ecosystem.</title>
        <authorList>
            <person name="Podell S."/>
            <person name="Ugalde J.A."/>
            <person name="Narasingarao P."/>
            <person name="Banfield J.F."/>
            <person name="Heidelberg K.B."/>
            <person name="Allen E.E."/>
        </authorList>
    </citation>
    <scope>NUCLEOTIDE SEQUENCE [LARGE SCALE GENOMIC DNA]</scope>
    <source>
        <strain evidence="9">J07HQW2</strain>
    </source>
</reference>
<feature type="transmembrane region" description="Helical" evidence="7">
    <location>
        <begin position="208"/>
        <end position="231"/>
    </location>
</feature>
<evidence type="ECO:0000256" key="6">
    <source>
        <dbReference type="SAM" id="MobiDB-lite"/>
    </source>
</evidence>
<keyword evidence="4 7" id="KW-1133">Transmembrane helix</keyword>
<name>U1NHC2_9EURY</name>
<sequence>MVAVGITALAGVVFGLALAAPPGPMNAIIAEESVVRGWTAGFLAGLGAMTADIIFLVLAAFGVISIVERAPLLRAGMTTLGGVLMLYFAYGAAAETHSMFGVDDTDIAAHVQGDSDEPKSENEHKDEDENKNKNKAKHGTKTGAANTSVGTGFRKAFILALTNPYQILFWLTIGVGLLQSGTLDILAQTPYIGSLLTGLVIIETGSPALIIGFFIGITVWITGFPATLIKIGQRINTLVPVVAVGSAIVLAGFGVVFILRGARKAFIIL</sequence>
<dbReference type="AlphaFoldDB" id="U1NHC2"/>
<dbReference type="GO" id="GO:0005886">
    <property type="term" value="C:plasma membrane"/>
    <property type="evidence" value="ECO:0007669"/>
    <property type="project" value="UniProtKB-SubCell"/>
</dbReference>
<dbReference type="Pfam" id="PF01810">
    <property type="entry name" value="LysE"/>
    <property type="match status" value="1"/>
</dbReference>
<dbReference type="PANTHER" id="PTHR38825:SF2">
    <property type="entry name" value="LYSINE TRANSPORTER LYSE"/>
    <property type="match status" value="1"/>
</dbReference>
<organism evidence="8 9">
    <name type="scientific">Haloquadratum walsbyi J07HQW2</name>
    <dbReference type="NCBI Taxonomy" id="1238425"/>
    <lineage>
        <taxon>Archaea</taxon>
        <taxon>Methanobacteriati</taxon>
        <taxon>Methanobacteriota</taxon>
        <taxon>Stenosarchaea group</taxon>
        <taxon>Halobacteria</taxon>
        <taxon>Halobacteriales</taxon>
        <taxon>Haloferacaceae</taxon>
        <taxon>Haloquadratum</taxon>
    </lineage>
</organism>
<comment type="subcellular location">
    <subcellularLocation>
        <location evidence="1">Cell membrane</location>
        <topology evidence="1">Multi-pass membrane protein</topology>
    </subcellularLocation>
</comment>
<evidence type="ECO:0000256" key="4">
    <source>
        <dbReference type="ARBA" id="ARBA00022989"/>
    </source>
</evidence>
<accession>U1NHC2</accession>
<proteinExistence type="predicted"/>
<dbReference type="EMBL" id="KE356561">
    <property type="protein sequence ID" value="ERG96565.1"/>
    <property type="molecule type" value="Genomic_DNA"/>
</dbReference>
<dbReference type="STRING" id="1238425.J07HQW2_03045"/>
<keyword evidence="5 7" id="KW-0472">Membrane</keyword>
<gene>
    <name evidence="8" type="ORF">J07HQW2_03045</name>
</gene>
<evidence type="ECO:0000256" key="2">
    <source>
        <dbReference type="ARBA" id="ARBA00022475"/>
    </source>
</evidence>
<feature type="transmembrane region" description="Helical" evidence="7">
    <location>
        <begin position="237"/>
        <end position="259"/>
    </location>
</feature>
<feature type="transmembrane region" description="Helical" evidence="7">
    <location>
        <begin position="43"/>
        <end position="64"/>
    </location>
</feature>
<evidence type="ECO:0000313" key="9">
    <source>
        <dbReference type="Proteomes" id="UP000030710"/>
    </source>
</evidence>
<dbReference type="RefSeq" id="WP_021056028.1">
    <property type="nucleotide sequence ID" value="NZ_KE356561.1"/>
</dbReference>
<keyword evidence="2" id="KW-1003">Cell membrane</keyword>
<dbReference type="PANTHER" id="PTHR38825">
    <property type="entry name" value="LYSINE EXPORTER PROTEIN (LYSE/YGGA)"/>
    <property type="match status" value="1"/>
</dbReference>
<dbReference type="HOGENOM" id="CLU_087840_1_2_2"/>
<dbReference type="Proteomes" id="UP000030710">
    <property type="component" value="Unassembled WGS sequence"/>
</dbReference>
<feature type="transmembrane region" description="Helical" evidence="7">
    <location>
        <begin position="167"/>
        <end position="187"/>
    </location>
</feature>
<evidence type="ECO:0000256" key="7">
    <source>
        <dbReference type="SAM" id="Phobius"/>
    </source>
</evidence>
<evidence type="ECO:0000256" key="1">
    <source>
        <dbReference type="ARBA" id="ARBA00004651"/>
    </source>
</evidence>
<dbReference type="GO" id="GO:0006865">
    <property type="term" value="P:amino acid transport"/>
    <property type="evidence" value="ECO:0007669"/>
    <property type="project" value="InterPro"/>
</dbReference>
<feature type="transmembrane region" description="Helical" evidence="7">
    <location>
        <begin position="71"/>
        <end position="90"/>
    </location>
</feature>
<dbReference type="InterPro" id="IPR001123">
    <property type="entry name" value="LeuE-type"/>
</dbReference>
<protein>
    <submittedName>
        <fullName evidence="8">Putative threonine efflux protein</fullName>
    </submittedName>
</protein>